<evidence type="ECO:0000313" key="8">
    <source>
        <dbReference type="EMBL" id="WXB07726.1"/>
    </source>
</evidence>
<evidence type="ECO:0000256" key="2">
    <source>
        <dbReference type="ARBA" id="ARBA00022741"/>
    </source>
</evidence>
<dbReference type="PANTHER" id="PTHR43289">
    <property type="entry name" value="MITOGEN-ACTIVATED PROTEIN KINASE KINASE KINASE 20-RELATED"/>
    <property type="match status" value="1"/>
</dbReference>
<dbReference type="PANTHER" id="PTHR43289:SF6">
    <property type="entry name" value="SERINE_THREONINE-PROTEIN KINASE NEKL-3"/>
    <property type="match status" value="1"/>
</dbReference>
<feature type="region of interest" description="Disordered" evidence="6">
    <location>
        <begin position="425"/>
        <end position="472"/>
    </location>
</feature>
<feature type="binding site" evidence="5">
    <location>
        <position position="42"/>
    </location>
    <ligand>
        <name>ATP</name>
        <dbReference type="ChEBI" id="CHEBI:30616"/>
    </ligand>
</feature>
<keyword evidence="9" id="KW-1185">Reference proteome</keyword>
<evidence type="ECO:0000256" key="1">
    <source>
        <dbReference type="ARBA" id="ARBA00022679"/>
    </source>
</evidence>
<dbReference type="InterPro" id="IPR017441">
    <property type="entry name" value="Protein_kinase_ATP_BS"/>
</dbReference>
<keyword evidence="2 5" id="KW-0547">Nucleotide-binding</keyword>
<dbReference type="PROSITE" id="PS00108">
    <property type="entry name" value="PROTEIN_KINASE_ST"/>
    <property type="match status" value="1"/>
</dbReference>
<keyword evidence="4 5" id="KW-0067">ATP-binding</keyword>
<evidence type="ECO:0000259" key="7">
    <source>
        <dbReference type="PROSITE" id="PS50011"/>
    </source>
</evidence>
<keyword evidence="1" id="KW-0808">Transferase</keyword>
<dbReference type="Pfam" id="PF00069">
    <property type="entry name" value="Pkinase"/>
    <property type="match status" value="1"/>
</dbReference>
<dbReference type="EMBL" id="CP089983">
    <property type="protein sequence ID" value="WXB07726.1"/>
    <property type="molecule type" value="Genomic_DNA"/>
</dbReference>
<dbReference type="CDD" id="cd14014">
    <property type="entry name" value="STKc_PknB_like"/>
    <property type="match status" value="1"/>
</dbReference>
<organism evidence="8 9">
    <name type="scientific">Pendulispora rubella</name>
    <dbReference type="NCBI Taxonomy" id="2741070"/>
    <lineage>
        <taxon>Bacteria</taxon>
        <taxon>Pseudomonadati</taxon>
        <taxon>Myxococcota</taxon>
        <taxon>Myxococcia</taxon>
        <taxon>Myxococcales</taxon>
        <taxon>Sorangiineae</taxon>
        <taxon>Pendulisporaceae</taxon>
        <taxon>Pendulispora</taxon>
    </lineage>
</organism>
<dbReference type="PROSITE" id="PS00107">
    <property type="entry name" value="PROTEIN_KINASE_ATP"/>
    <property type="match status" value="1"/>
</dbReference>
<dbReference type="RefSeq" id="WP_394837392.1">
    <property type="nucleotide sequence ID" value="NZ_CP089929.1"/>
</dbReference>
<evidence type="ECO:0000256" key="4">
    <source>
        <dbReference type="ARBA" id="ARBA00022840"/>
    </source>
</evidence>
<dbReference type="Gene3D" id="1.10.510.10">
    <property type="entry name" value="Transferase(Phosphotransferase) domain 1"/>
    <property type="match status" value="1"/>
</dbReference>
<evidence type="ECO:0000256" key="6">
    <source>
        <dbReference type="SAM" id="MobiDB-lite"/>
    </source>
</evidence>
<reference evidence="8" key="1">
    <citation type="submission" date="2021-12" db="EMBL/GenBank/DDBJ databases">
        <title>Discovery of the Pendulisporaceae a myxobacterial family with distinct sporulation behavior and unique specialized metabolism.</title>
        <authorList>
            <person name="Garcia R."/>
            <person name="Popoff A."/>
            <person name="Bader C.D."/>
            <person name="Loehr J."/>
            <person name="Walesch S."/>
            <person name="Walt C."/>
            <person name="Boldt J."/>
            <person name="Bunk B."/>
            <person name="Haeckl F.J.F.P.J."/>
            <person name="Gunesch A.P."/>
            <person name="Birkelbach J."/>
            <person name="Nuebel U."/>
            <person name="Pietschmann T."/>
            <person name="Bach T."/>
            <person name="Mueller R."/>
        </authorList>
    </citation>
    <scope>NUCLEOTIDE SEQUENCE</scope>
    <source>
        <strain evidence="8">MSr11367</strain>
    </source>
</reference>
<dbReference type="SUPFAM" id="SSF56112">
    <property type="entry name" value="Protein kinase-like (PK-like)"/>
    <property type="match status" value="1"/>
</dbReference>
<evidence type="ECO:0000256" key="5">
    <source>
        <dbReference type="PROSITE-ProRule" id="PRU10141"/>
    </source>
</evidence>
<keyword evidence="3 8" id="KW-0418">Kinase</keyword>
<evidence type="ECO:0000256" key="3">
    <source>
        <dbReference type="ARBA" id="ARBA00022777"/>
    </source>
</evidence>
<dbReference type="Gene3D" id="3.30.200.20">
    <property type="entry name" value="Phosphorylase Kinase, domain 1"/>
    <property type="match status" value="1"/>
</dbReference>
<dbReference type="GO" id="GO:0016301">
    <property type="term" value="F:kinase activity"/>
    <property type="evidence" value="ECO:0007669"/>
    <property type="project" value="UniProtKB-KW"/>
</dbReference>
<evidence type="ECO:0000313" key="9">
    <source>
        <dbReference type="Proteomes" id="UP001374803"/>
    </source>
</evidence>
<feature type="domain" description="Protein kinase" evidence="7">
    <location>
        <begin position="13"/>
        <end position="284"/>
    </location>
</feature>
<sequence>MSQLLGETIDGKYRMDRVIGEGGMGLVLEAMHLQLEQRVAIKVLAGEALKSEEAVARFAREARAAARIQSEHVVRVFDVATLDNGAPYLVMEYLEGRDLEATLRDEGALPSADAVTYVLQACEALAEAHTNGIVHRDLKPANLFVAERADGSLRIKILDFGVSKLLPRGSEDDPRVTRTMSLMGSPLYMAPELMRSAKGADLRADIWSLGIILYELLAGVAPFEGETLTEVCAAIVADPPHSLATHRTDLPEGLEEVVMRCLDKDPGLRFADVAELAQALAPFAPEQGAISVKRTSRVIERRSSRAPAPSAVAPEEAADFLRRSRRSYRDHRMVATLPEVEPHLRSTVGTFGLTDSGERKRPGLSPHVLLAAVGGALSVMTAVAVMGLVRPVEPPHRAPVMATASTRATEEPVVLEPIVEAPPAPVEPVAKKEPATPAPSRAKAEKASIKVAADAGLPTTIPEEPQGLEYRL</sequence>
<gene>
    <name evidence="8" type="ORF">LVJ94_10835</name>
</gene>
<accession>A0ABZ2LD59</accession>
<dbReference type="PROSITE" id="PS50011">
    <property type="entry name" value="PROTEIN_KINASE_DOM"/>
    <property type="match status" value="1"/>
</dbReference>
<proteinExistence type="predicted"/>
<dbReference type="InterPro" id="IPR008271">
    <property type="entry name" value="Ser/Thr_kinase_AS"/>
</dbReference>
<protein>
    <submittedName>
        <fullName evidence="8">Protein kinase</fullName>
    </submittedName>
</protein>
<dbReference type="SMART" id="SM00220">
    <property type="entry name" value="S_TKc"/>
    <property type="match status" value="1"/>
</dbReference>
<dbReference type="InterPro" id="IPR000719">
    <property type="entry name" value="Prot_kinase_dom"/>
</dbReference>
<name>A0ABZ2LD59_9BACT</name>
<dbReference type="Proteomes" id="UP001374803">
    <property type="component" value="Chromosome"/>
</dbReference>
<dbReference type="InterPro" id="IPR011009">
    <property type="entry name" value="Kinase-like_dom_sf"/>
</dbReference>